<reference evidence="7" key="1">
    <citation type="submission" date="2021-09" db="EMBL/GenBank/DDBJ databases">
        <authorList>
            <consortium name="AG Swart"/>
            <person name="Singh M."/>
            <person name="Singh A."/>
            <person name="Seah K."/>
            <person name="Emmerich C."/>
        </authorList>
    </citation>
    <scope>NUCLEOTIDE SEQUENCE</scope>
    <source>
        <strain evidence="7">ATCC30299</strain>
    </source>
</reference>
<feature type="transmembrane region" description="Helical" evidence="5">
    <location>
        <begin position="258"/>
        <end position="280"/>
    </location>
</feature>
<keyword evidence="4 5" id="KW-0472">Membrane</keyword>
<sequence>MTTYQNPQSVPAYPNPQYPTYPTNQNPSNGYAGAQQYQANRNSPIIYIHPNEPNRAENAQEPSFMRTDKNERKDFIKKVYALLTIQLAITTIFAGITVAVKPLRDGLILTYPLFWVCIFISIVLLIALFCSRRLSKKYPYNYIALFIFTLLESYIIAFICAYSEPLAVLAAAVMTLSITAGLTIYAWKTKKDFTLMGGLITVLIFSVFWFGIFMIFLYSTFLYLIYAFIVALIFGFYIVYDTQLIAGGRYNELTYDDYVIGALLLYIDIIGLFLIILSLFGNKRS</sequence>
<feature type="region of interest" description="Disordered" evidence="6">
    <location>
        <begin position="1"/>
        <end position="34"/>
    </location>
</feature>
<feature type="transmembrane region" description="Helical" evidence="5">
    <location>
        <begin position="224"/>
        <end position="246"/>
    </location>
</feature>
<feature type="transmembrane region" description="Helical" evidence="5">
    <location>
        <begin position="142"/>
        <end position="162"/>
    </location>
</feature>
<dbReference type="Proteomes" id="UP001162131">
    <property type="component" value="Unassembled WGS sequence"/>
</dbReference>
<dbReference type="PANTHER" id="PTHR23291:SF47">
    <property type="entry name" value="TRANSMEMBRANE BAX INHIBITOR MOTIF CONTAINING 7"/>
    <property type="match status" value="1"/>
</dbReference>
<protein>
    <submittedName>
        <fullName evidence="7">Uncharacterized protein</fullName>
    </submittedName>
</protein>
<evidence type="ECO:0000256" key="6">
    <source>
        <dbReference type="SAM" id="MobiDB-lite"/>
    </source>
</evidence>
<dbReference type="PANTHER" id="PTHR23291">
    <property type="entry name" value="BAX INHIBITOR-RELATED"/>
    <property type="match status" value="1"/>
</dbReference>
<dbReference type="GO" id="GO:0016020">
    <property type="term" value="C:membrane"/>
    <property type="evidence" value="ECO:0007669"/>
    <property type="project" value="UniProtKB-SubCell"/>
</dbReference>
<feature type="transmembrane region" description="Helical" evidence="5">
    <location>
        <begin position="168"/>
        <end position="187"/>
    </location>
</feature>
<evidence type="ECO:0000313" key="7">
    <source>
        <dbReference type="EMBL" id="CAG9315263.1"/>
    </source>
</evidence>
<evidence type="ECO:0000313" key="8">
    <source>
        <dbReference type="Proteomes" id="UP001162131"/>
    </source>
</evidence>
<dbReference type="EMBL" id="CAJZBQ010000013">
    <property type="protein sequence ID" value="CAG9315263.1"/>
    <property type="molecule type" value="Genomic_DNA"/>
</dbReference>
<feature type="transmembrane region" description="Helical" evidence="5">
    <location>
        <begin position="199"/>
        <end position="218"/>
    </location>
</feature>
<evidence type="ECO:0000256" key="4">
    <source>
        <dbReference type="ARBA" id="ARBA00023136"/>
    </source>
</evidence>
<evidence type="ECO:0000256" key="2">
    <source>
        <dbReference type="ARBA" id="ARBA00022692"/>
    </source>
</evidence>
<keyword evidence="2 5" id="KW-0812">Transmembrane</keyword>
<keyword evidence="8" id="KW-1185">Reference proteome</keyword>
<comment type="caution">
    <text evidence="7">The sequence shown here is derived from an EMBL/GenBank/DDBJ whole genome shotgun (WGS) entry which is preliminary data.</text>
</comment>
<feature type="transmembrane region" description="Helical" evidence="5">
    <location>
        <begin position="112"/>
        <end position="130"/>
    </location>
</feature>
<evidence type="ECO:0000256" key="1">
    <source>
        <dbReference type="ARBA" id="ARBA00004141"/>
    </source>
</evidence>
<dbReference type="AlphaFoldDB" id="A0AAU9IQ18"/>
<comment type="subcellular location">
    <subcellularLocation>
        <location evidence="1">Membrane</location>
        <topology evidence="1">Multi-pass membrane protein</topology>
    </subcellularLocation>
</comment>
<feature type="transmembrane region" description="Helical" evidence="5">
    <location>
        <begin position="79"/>
        <end position="100"/>
    </location>
</feature>
<evidence type="ECO:0000256" key="5">
    <source>
        <dbReference type="RuleBase" id="RU004379"/>
    </source>
</evidence>
<organism evidence="7 8">
    <name type="scientific">Blepharisma stoltei</name>
    <dbReference type="NCBI Taxonomy" id="1481888"/>
    <lineage>
        <taxon>Eukaryota</taxon>
        <taxon>Sar</taxon>
        <taxon>Alveolata</taxon>
        <taxon>Ciliophora</taxon>
        <taxon>Postciliodesmatophora</taxon>
        <taxon>Heterotrichea</taxon>
        <taxon>Heterotrichida</taxon>
        <taxon>Blepharismidae</taxon>
        <taxon>Blepharisma</taxon>
    </lineage>
</organism>
<dbReference type="InterPro" id="IPR006214">
    <property type="entry name" value="Bax_inhibitor_1-related"/>
</dbReference>
<evidence type="ECO:0000256" key="3">
    <source>
        <dbReference type="ARBA" id="ARBA00022989"/>
    </source>
</evidence>
<name>A0AAU9IQ18_9CILI</name>
<gene>
    <name evidence="7" type="ORF">BSTOLATCC_MIC13037</name>
</gene>
<accession>A0AAU9IQ18</accession>
<dbReference type="Pfam" id="PF01027">
    <property type="entry name" value="Bax1-I"/>
    <property type="match status" value="1"/>
</dbReference>
<keyword evidence="3 5" id="KW-1133">Transmembrane helix</keyword>
<comment type="similarity">
    <text evidence="5">Belongs to the BI1 family.</text>
</comment>
<proteinExistence type="inferred from homology"/>